<dbReference type="AlphaFoldDB" id="A0A2S8BC54"/>
<protein>
    <submittedName>
        <fullName evidence="1">Uncharacterized protein</fullName>
    </submittedName>
</protein>
<comment type="caution">
    <text evidence="1">The sequence shown here is derived from an EMBL/GenBank/DDBJ whole genome shotgun (WGS) entry which is preliminary data.</text>
</comment>
<proteinExistence type="predicted"/>
<gene>
    <name evidence="1" type="ORF">C1Y40_05608</name>
</gene>
<evidence type="ECO:0000313" key="1">
    <source>
        <dbReference type="EMBL" id="PQM44234.1"/>
    </source>
</evidence>
<accession>A0A2S8BC54</accession>
<reference evidence="1 2" key="1">
    <citation type="journal article" date="2017" name="Int. J. Syst. Evol. Microbiol.">
        <title>Mycobacterium talmoniae sp. nov., a slowly growing mycobacterium isolated from human respiratory samples.</title>
        <authorList>
            <person name="Davidson R.M."/>
            <person name="DeGroote M.A."/>
            <person name="Marola J.L."/>
            <person name="Buss S."/>
            <person name="Jones V."/>
            <person name="McNeil M.R."/>
            <person name="Freifeld A.G."/>
            <person name="Elaine Epperson L."/>
            <person name="Hasan N.A."/>
            <person name="Jackson M."/>
            <person name="Iwen P.C."/>
            <person name="Salfinger M."/>
            <person name="Strong M."/>
        </authorList>
    </citation>
    <scope>NUCLEOTIDE SEQUENCE [LARGE SCALE GENOMIC DNA]</scope>
    <source>
        <strain evidence="1 2">ATCC BAA-2683</strain>
    </source>
</reference>
<sequence>MTAIDSATVVAENSTVRPAVTMVRTSARSGAAPSASSSR</sequence>
<dbReference type="Proteomes" id="UP000238296">
    <property type="component" value="Unassembled WGS sequence"/>
</dbReference>
<name>A0A2S8BC54_9MYCO</name>
<evidence type="ECO:0000313" key="2">
    <source>
        <dbReference type="Proteomes" id="UP000238296"/>
    </source>
</evidence>
<dbReference type="EMBL" id="PPEA01000892">
    <property type="protein sequence ID" value="PQM44234.1"/>
    <property type="molecule type" value="Genomic_DNA"/>
</dbReference>
<organism evidence="1 2">
    <name type="scientific">Mycobacterium talmoniae</name>
    <dbReference type="NCBI Taxonomy" id="1858794"/>
    <lineage>
        <taxon>Bacteria</taxon>
        <taxon>Bacillati</taxon>
        <taxon>Actinomycetota</taxon>
        <taxon>Actinomycetes</taxon>
        <taxon>Mycobacteriales</taxon>
        <taxon>Mycobacteriaceae</taxon>
        <taxon>Mycobacterium</taxon>
    </lineage>
</organism>